<dbReference type="EMBL" id="IACK01200871">
    <property type="protein sequence ID" value="LAA96019.1"/>
    <property type="molecule type" value="Transcribed_RNA"/>
</dbReference>
<name>A0A2D4JHQ0_MICLE</name>
<protein>
    <submittedName>
        <fullName evidence="1">Uncharacterized protein</fullName>
    </submittedName>
</protein>
<sequence>MKGVKSTHPSRCNKYLLLSWIQSRLRVKFQLLAKQQQPDRDCSVCRDYFFSSLFLTTTWVFVLHGADKNTIFPKPSSIQLDASGFILSNLLQDKCSFVKPQRVA</sequence>
<organism evidence="1">
    <name type="scientific">Micrurus lemniscatus lemniscatus</name>
    <dbReference type="NCBI Taxonomy" id="129467"/>
    <lineage>
        <taxon>Eukaryota</taxon>
        <taxon>Metazoa</taxon>
        <taxon>Chordata</taxon>
        <taxon>Craniata</taxon>
        <taxon>Vertebrata</taxon>
        <taxon>Euteleostomi</taxon>
        <taxon>Lepidosauria</taxon>
        <taxon>Squamata</taxon>
        <taxon>Bifurcata</taxon>
        <taxon>Unidentata</taxon>
        <taxon>Episquamata</taxon>
        <taxon>Toxicofera</taxon>
        <taxon>Serpentes</taxon>
        <taxon>Colubroidea</taxon>
        <taxon>Elapidae</taxon>
        <taxon>Elapinae</taxon>
        <taxon>Micrurus</taxon>
    </lineage>
</organism>
<reference evidence="1" key="2">
    <citation type="submission" date="2017-11" db="EMBL/GenBank/DDBJ databases">
        <title>Coralsnake Venomics: Analyses of Venom Gland Transcriptomes and Proteomes of Six Brazilian Taxa.</title>
        <authorList>
            <person name="Aird S.D."/>
            <person name="Jorge da Silva N."/>
            <person name="Qiu L."/>
            <person name="Villar-Briones A."/>
            <person name="Aparecida-Saddi V."/>
            <person name="Campos-Telles M.P."/>
            <person name="Grau M."/>
            <person name="Mikheyev A.S."/>
        </authorList>
    </citation>
    <scope>NUCLEOTIDE SEQUENCE</scope>
    <source>
        <tissue evidence="1">Venom_gland</tissue>
    </source>
</reference>
<evidence type="ECO:0000313" key="1">
    <source>
        <dbReference type="EMBL" id="LAA96019.1"/>
    </source>
</evidence>
<reference evidence="1" key="1">
    <citation type="submission" date="2017-07" db="EMBL/GenBank/DDBJ databases">
        <authorList>
            <person name="Mikheyev A."/>
            <person name="Grau M."/>
        </authorList>
    </citation>
    <scope>NUCLEOTIDE SEQUENCE</scope>
    <source>
        <tissue evidence="1">Venom_gland</tissue>
    </source>
</reference>
<proteinExistence type="predicted"/>
<dbReference type="AlphaFoldDB" id="A0A2D4JHQ0"/>
<accession>A0A2D4JHQ0</accession>